<dbReference type="AlphaFoldDB" id="A0A221K504"/>
<organism evidence="2 3">
    <name type="scientific">Pseudosulfitobacter pseudonitzschiae</name>
    <dbReference type="NCBI Taxonomy" id="1402135"/>
    <lineage>
        <taxon>Bacteria</taxon>
        <taxon>Pseudomonadati</taxon>
        <taxon>Pseudomonadota</taxon>
        <taxon>Alphaproteobacteria</taxon>
        <taxon>Rhodobacterales</taxon>
        <taxon>Roseobacteraceae</taxon>
        <taxon>Pseudosulfitobacter</taxon>
    </lineage>
</organism>
<dbReference type="EC" id="2.5.1.18" evidence="2"/>
<dbReference type="CDD" id="cd03046">
    <property type="entry name" value="GST_N_GTT1_like"/>
    <property type="match status" value="1"/>
</dbReference>
<dbReference type="InterPro" id="IPR004045">
    <property type="entry name" value="Glutathione_S-Trfase_N"/>
</dbReference>
<name>A0A221K504_9RHOB</name>
<dbReference type="Gene3D" id="1.20.1050.10">
    <property type="match status" value="1"/>
</dbReference>
<dbReference type="PROSITE" id="PS50404">
    <property type="entry name" value="GST_NTER"/>
    <property type="match status" value="1"/>
</dbReference>
<dbReference type="RefSeq" id="WP_089421818.1">
    <property type="nucleotide sequence ID" value="NZ_CP022415.1"/>
</dbReference>
<dbReference type="PANTHER" id="PTHR44051:SF8">
    <property type="entry name" value="GLUTATHIONE S-TRANSFERASE GSTA"/>
    <property type="match status" value="1"/>
</dbReference>
<dbReference type="CDD" id="cd03207">
    <property type="entry name" value="GST_C_8"/>
    <property type="match status" value="1"/>
</dbReference>
<dbReference type="KEGG" id="spse:SULPSESMR1_03300"/>
<dbReference type="SUPFAM" id="SSF52833">
    <property type="entry name" value="Thioredoxin-like"/>
    <property type="match status" value="1"/>
</dbReference>
<evidence type="ECO:0000313" key="3">
    <source>
        <dbReference type="Proteomes" id="UP000199754"/>
    </source>
</evidence>
<dbReference type="PANTHER" id="PTHR44051">
    <property type="entry name" value="GLUTATHIONE S-TRANSFERASE-RELATED"/>
    <property type="match status" value="1"/>
</dbReference>
<sequence>MLTLYHGANTRSSRIIQLLIEMDVLDRVDVRTVGLVRQGNVGAPDPANPHPEGKVPFLDHDGTLIRESNAIVQYLTDHFASPMGMQIGDARRGSYLSWLAYYGNVVEPVLIGLVAEIDHPVFHITFRGPQEIYTHLGETLSERPFLLGDDFTAADLIMVSPFQFMPDFAPDIPQVKEWIDRCLARPSVKAMKEYDANLMEAVG</sequence>
<dbReference type="SFLD" id="SFLDS00019">
    <property type="entry name" value="Glutathione_Transferase_(cytos"/>
    <property type="match status" value="1"/>
</dbReference>
<proteinExistence type="predicted"/>
<dbReference type="SUPFAM" id="SSF47616">
    <property type="entry name" value="GST C-terminal domain-like"/>
    <property type="match status" value="1"/>
</dbReference>
<evidence type="ECO:0000313" key="2">
    <source>
        <dbReference type="EMBL" id="ASM74076.1"/>
    </source>
</evidence>
<dbReference type="InterPro" id="IPR036282">
    <property type="entry name" value="Glutathione-S-Trfase_C_sf"/>
</dbReference>
<dbReference type="Pfam" id="PF00043">
    <property type="entry name" value="GST_C"/>
    <property type="match status" value="1"/>
</dbReference>
<dbReference type="Proteomes" id="UP000199754">
    <property type="component" value="Chromosome"/>
</dbReference>
<dbReference type="OrthoDB" id="5740960at2"/>
<dbReference type="GO" id="GO:0004364">
    <property type="term" value="F:glutathione transferase activity"/>
    <property type="evidence" value="ECO:0007669"/>
    <property type="project" value="UniProtKB-EC"/>
</dbReference>
<dbReference type="InterPro" id="IPR004046">
    <property type="entry name" value="GST_C"/>
</dbReference>
<dbReference type="Pfam" id="PF13417">
    <property type="entry name" value="GST_N_3"/>
    <property type="match status" value="1"/>
</dbReference>
<dbReference type="InterPro" id="IPR040079">
    <property type="entry name" value="Glutathione_S-Trfase"/>
</dbReference>
<reference evidence="2 3" key="1">
    <citation type="submission" date="2017-07" db="EMBL/GenBank/DDBJ databases">
        <title>Genome Sequence of Sulfitobacter pseudonitzschiae Strain SMR1 Isolated from a culture of the Diatom Skeletonema marinoi.</title>
        <authorList>
            <person name="Topel M."/>
            <person name="Pinder M.I.M."/>
            <person name="Johansson O.N."/>
            <person name="Kourtchenko O."/>
            <person name="Godhe A."/>
            <person name="Clarke A.K."/>
        </authorList>
    </citation>
    <scope>NUCLEOTIDE SEQUENCE [LARGE SCALE GENOMIC DNA]</scope>
    <source>
        <strain evidence="2 3">SMR1</strain>
    </source>
</reference>
<gene>
    <name evidence="2" type="primary">gstB</name>
    <name evidence="2" type="ORF">SULPSESMR1_03300</name>
</gene>
<keyword evidence="2" id="KW-0808">Transferase</keyword>
<keyword evidence="3" id="KW-1185">Reference proteome</keyword>
<dbReference type="InterPro" id="IPR036249">
    <property type="entry name" value="Thioredoxin-like_sf"/>
</dbReference>
<dbReference type="Gene3D" id="3.40.30.10">
    <property type="entry name" value="Glutaredoxin"/>
    <property type="match status" value="1"/>
</dbReference>
<evidence type="ECO:0000259" key="1">
    <source>
        <dbReference type="PROSITE" id="PS50404"/>
    </source>
</evidence>
<protein>
    <submittedName>
        <fullName evidence="2">Glutathione S-transferase GST-6.0</fullName>
        <ecNumber evidence="2">2.5.1.18</ecNumber>
    </submittedName>
</protein>
<dbReference type="EMBL" id="CP022415">
    <property type="protein sequence ID" value="ASM74076.1"/>
    <property type="molecule type" value="Genomic_DNA"/>
</dbReference>
<accession>A0A221K504</accession>
<feature type="domain" description="GST N-terminal" evidence="1">
    <location>
        <begin position="1"/>
        <end position="83"/>
    </location>
</feature>